<proteinExistence type="predicted"/>
<evidence type="ECO:0000256" key="1">
    <source>
        <dbReference type="SAM" id="MobiDB-lite"/>
    </source>
</evidence>
<comment type="caution">
    <text evidence="3">The sequence shown here is derived from an EMBL/GenBank/DDBJ whole genome shotgun (WGS) entry which is preliminary data.</text>
</comment>
<feature type="signal peptide" evidence="2">
    <location>
        <begin position="1"/>
        <end position="24"/>
    </location>
</feature>
<feature type="region of interest" description="Disordered" evidence="1">
    <location>
        <begin position="72"/>
        <end position="91"/>
    </location>
</feature>
<feature type="compositionally biased region" description="Polar residues" evidence="1">
    <location>
        <begin position="1258"/>
        <end position="1272"/>
    </location>
</feature>
<keyword evidence="2" id="KW-0732">Signal</keyword>
<feature type="compositionally biased region" description="Acidic residues" evidence="1">
    <location>
        <begin position="1349"/>
        <end position="1371"/>
    </location>
</feature>
<keyword evidence="4" id="KW-1185">Reference proteome</keyword>
<protein>
    <submittedName>
        <fullName evidence="3">Uncharacterized protein</fullName>
    </submittedName>
</protein>
<feature type="region of interest" description="Disordered" evidence="1">
    <location>
        <begin position="1340"/>
        <end position="1390"/>
    </location>
</feature>
<reference evidence="3" key="1">
    <citation type="submission" date="2019-03" db="EMBL/GenBank/DDBJ databases">
        <title>Long read genome sequence of the mycoparasitic Pythium oligandrum ATCC 38472 isolated from sugarbeet rhizosphere.</title>
        <authorList>
            <person name="Gaulin E."/>
        </authorList>
    </citation>
    <scope>NUCLEOTIDE SEQUENCE</scope>
    <source>
        <strain evidence="3">ATCC 38472_TT</strain>
    </source>
</reference>
<accession>A0A8K1FJL8</accession>
<evidence type="ECO:0000256" key="2">
    <source>
        <dbReference type="SAM" id="SignalP"/>
    </source>
</evidence>
<evidence type="ECO:0000313" key="4">
    <source>
        <dbReference type="Proteomes" id="UP000794436"/>
    </source>
</evidence>
<feature type="region of interest" description="Disordered" evidence="1">
    <location>
        <begin position="1258"/>
        <end position="1281"/>
    </location>
</feature>
<dbReference type="Proteomes" id="UP000794436">
    <property type="component" value="Unassembled WGS sequence"/>
</dbReference>
<dbReference type="OrthoDB" id="10611273at2759"/>
<evidence type="ECO:0000313" key="3">
    <source>
        <dbReference type="EMBL" id="TMW60868.1"/>
    </source>
</evidence>
<sequence>MGKQSAVTWLVGLWALTVTLSVVAQEPVAAGATPVAVAPVSAPEAAQATALATAIGVIAPPVAAPAPVTATATTPAAPVPSESPAAPATVPSVPAPSGNAVVPATVSTAPSGNADGPVPAVPVVAPVSASVVADGGIGPDWTPINSATELGPDFFFDVQEKAPIDGKTFFALCTIRDGLASPGCYAKKEKSMAESLTLSAAQGLKLTFPGNNEVLISTADGLYWKINKDARSIEFTDLASAAKFQIYTNAKKDTVFLKVEEFFVRAHQNKDGDWITLSPMLVARSFFRSWKFTKTITKENIDASRHAIDLPMIQARRKATTTSRAWVAYDLAVAVLLKRDFKTLILENANGWDIAMAVDHATTLMTTTPLLEEYQKLYPSLGKGLPDDFRLFDWTSAVKYTADKSPWQSAIHIAQKLPHSETNPIRDNFRTLAFASLYVANFQASQQLVPFHTPIVLEGYFAASCNLAWLAPDRKNLTLAQLVEYTAMPNFGNNALINVHYPINGIEQYWFTKLLSPEVKSLNYSATTIFPEIALLKHLNASWVSEHSTIGEGIARFALRQFDSWLKEYELGQIIDYFKDPAAKEVVDALKAVCKPNMRISACTIPQMHAIAQKSDSFLSARTDPLAVVELKSISTTDLQKYNTLIKRDSTLGDLVDQIAKTKTEAASLTTDFFSQVAEKMEDATLATMMKTNEQVRADAVATFEQVKTSAAFSMNLFQNDASTQLQIAKDKFNAAIAVRPKYLENLEALATKAMKQAEMRSYFSIAKSVLSFGDIMQTAVAQPYSAMNSLSGFQNGLMDMNQKLMQWNSAESLKKNLQNAIPQLESIAKVITDAAPALEKLRNLVVPLVAMKDISNVGNMTDDFQEEYNKVKRLDLTIQISQVRVMFAQTSTQMCTIIQLPAYPPCVDILKHSTEYFGNLQESIAASNEALASLGGVLDSAYDVTAASDAHDSLTTDGDRDLEGIKQIAGENKDEQDKAKFRARKQIDTDQAYFTLSALQGQATYLQKMYQLCARIGYANGGMVPDSCSRQVMAFKRVRLTELNSLLSYKPDTRRQTENSAVYIPTVPQFPNDTGYIDLGELMNGHTVKFQLPQNYTWLQRFGWVNEQSDFKNSVIYLKQFKLMLPPRYTDFNEEVMITIKSNGKADLGPALTLGRYYTLPASKYVVSYGTKQCTSDAVANPYATCGAPMKELCYQTQGESESFPDLIPTLFSEFKISAYYANAKGSKEGFAYRSLASPLYLRAVITTEIAEVQTATQASRRLRRSTPSSQHTEKRRHLREMEVAAAEAAATRCCPMGSYAMVWTKAPSPQCIPCPAGSVSQLGGVFCAYTYSNNAAKSSTAAASTENLEEEEEEDTEPEDDTSEEETEEAIPSAKATPSASDEDLGLA</sequence>
<name>A0A8K1FJL8_PYTOL</name>
<feature type="chain" id="PRO_5035434588" evidence="2">
    <location>
        <begin position="25"/>
        <end position="1390"/>
    </location>
</feature>
<dbReference type="EMBL" id="SPLM01000108">
    <property type="protein sequence ID" value="TMW60868.1"/>
    <property type="molecule type" value="Genomic_DNA"/>
</dbReference>
<gene>
    <name evidence="3" type="ORF">Poli38472_000910</name>
</gene>
<organism evidence="3 4">
    <name type="scientific">Pythium oligandrum</name>
    <name type="common">Mycoparasitic fungus</name>
    <dbReference type="NCBI Taxonomy" id="41045"/>
    <lineage>
        <taxon>Eukaryota</taxon>
        <taxon>Sar</taxon>
        <taxon>Stramenopiles</taxon>
        <taxon>Oomycota</taxon>
        <taxon>Peronosporomycetes</taxon>
        <taxon>Pythiales</taxon>
        <taxon>Pythiaceae</taxon>
        <taxon>Pythium</taxon>
    </lineage>
</organism>